<dbReference type="Proteomes" id="UP000054485">
    <property type="component" value="Unassembled WGS sequence"/>
</dbReference>
<dbReference type="OrthoDB" id="2687996at2759"/>
<proteinExistence type="predicted"/>
<reference evidence="1 2" key="1">
    <citation type="submission" date="2014-04" db="EMBL/GenBank/DDBJ databases">
        <authorList>
            <consortium name="DOE Joint Genome Institute"/>
            <person name="Kuo A."/>
            <person name="Ruytinx J."/>
            <person name="Rineau F."/>
            <person name="Colpaert J."/>
            <person name="Kohler A."/>
            <person name="Nagy L.G."/>
            <person name="Floudas D."/>
            <person name="Copeland A."/>
            <person name="Barry K.W."/>
            <person name="Cichocki N."/>
            <person name="Veneault-Fourrey C."/>
            <person name="LaButti K."/>
            <person name="Lindquist E.A."/>
            <person name="Lipzen A."/>
            <person name="Lundell T."/>
            <person name="Morin E."/>
            <person name="Murat C."/>
            <person name="Sun H."/>
            <person name="Tunlid A."/>
            <person name="Henrissat B."/>
            <person name="Grigoriev I.V."/>
            <person name="Hibbett D.S."/>
            <person name="Martin F."/>
            <person name="Nordberg H.P."/>
            <person name="Cantor M.N."/>
            <person name="Hua S.X."/>
        </authorList>
    </citation>
    <scope>NUCLEOTIDE SEQUENCE [LARGE SCALE GENOMIC DNA]</scope>
    <source>
        <strain evidence="1 2">UH-Slu-Lm8-n1</strain>
    </source>
</reference>
<dbReference type="HOGENOM" id="CLU_1735919_0_0_1"/>
<dbReference type="InterPro" id="IPR036397">
    <property type="entry name" value="RNaseH_sf"/>
</dbReference>
<evidence type="ECO:0008006" key="3">
    <source>
        <dbReference type="Google" id="ProtNLM"/>
    </source>
</evidence>
<accession>A0A0C9Z7W0</accession>
<dbReference type="EMBL" id="KN835906">
    <property type="protein sequence ID" value="KIK33610.1"/>
    <property type="molecule type" value="Genomic_DNA"/>
</dbReference>
<dbReference type="InParanoid" id="A0A0C9Z7W0"/>
<evidence type="ECO:0000313" key="2">
    <source>
        <dbReference type="Proteomes" id="UP000054485"/>
    </source>
</evidence>
<organism evidence="1 2">
    <name type="scientific">Suillus luteus UH-Slu-Lm8-n1</name>
    <dbReference type="NCBI Taxonomy" id="930992"/>
    <lineage>
        <taxon>Eukaryota</taxon>
        <taxon>Fungi</taxon>
        <taxon>Dikarya</taxon>
        <taxon>Basidiomycota</taxon>
        <taxon>Agaricomycotina</taxon>
        <taxon>Agaricomycetes</taxon>
        <taxon>Agaricomycetidae</taxon>
        <taxon>Boletales</taxon>
        <taxon>Suillineae</taxon>
        <taxon>Suillaceae</taxon>
        <taxon>Suillus</taxon>
    </lineage>
</organism>
<reference evidence="2" key="2">
    <citation type="submission" date="2015-01" db="EMBL/GenBank/DDBJ databases">
        <title>Evolutionary Origins and Diversification of the Mycorrhizal Mutualists.</title>
        <authorList>
            <consortium name="DOE Joint Genome Institute"/>
            <consortium name="Mycorrhizal Genomics Consortium"/>
            <person name="Kohler A."/>
            <person name="Kuo A."/>
            <person name="Nagy L.G."/>
            <person name="Floudas D."/>
            <person name="Copeland A."/>
            <person name="Barry K.W."/>
            <person name="Cichocki N."/>
            <person name="Veneault-Fourrey C."/>
            <person name="LaButti K."/>
            <person name="Lindquist E.A."/>
            <person name="Lipzen A."/>
            <person name="Lundell T."/>
            <person name="Morin E."/>
            <person name="Murat C."/>
            <person name="Riley R."/>
            <person name="Ohm R."/>
            <person name="Sun H."/>
            <person name="Tunlid A."/>
            <person name="Henrissat B."/>
            <person name="Grigoriev I.V."/>
            <person name="Hibbett D.S."/>
            <person name="Martin F."/>
        </authorList>
    </citation>
    <scope>NUCLEOTIDE SEQUENCE [LARGE SCALE GENOMIC DNA]</scope>
    <source>
        <strain evidence="2">UH-Slu-Lm8-n1</strain>
    </source>
</reference>
<dbReference type="GO" id="GO:0003676">
    <property type="term" value="F:nucleic acid binding"/>
    <property type="evidence" value="ECO:0007669"/>
    <property type="project" value="InterPro"/>
</dbReference>
<dbReference type="AlphaFoldDB" id="A0A0C9Z7W0"/>
<gene>
    <name evidence="1" type="ORF">CY34DRAFT_30222</name>
</gene>
<dbReference type="STRING" id="930992.A0A0C9Z7W0"/>
<sequence length="151" mass="16329">IMNPTYPSPDSLSAGFCIFVSSDTPCNTPARQVPKPPGIPPELTRIIITGTHRVDKDGYSIVGGGAWFSMNNPRNKSIKVPKNLAAPGTGEISAILSAISTLPANTPLQLATNSSSLRKSLTSNLSKQEDIDWHDHPNRILMKKLVTQLRQ</sequence>
<protein>
    <recommendedName>
        <fullName evidence="3">RNase H type-1 domain-containing protein</fullName>
    </recommendedName>
</protein>
<keyword evidence="2" id="KW-1185">Reference proteome</keyword>
<feature type="non-terminal residue" evidence="1">
    <location>
        <position position="1"/>
    </location>
</feature>
<name>A0A0C9Z7W0_9AGAM</name>
<feature type="non-terminal residue" evidence="1">
    <location>
        <position position="151"/>
    </location>
</feature>
<dbReference type="Gene3D" id="3.30.420.10">
    <property type="entry name" value="Ribonuclease H-like superfamily/Ribonuclease H"/>
    <property type="match status" value="1"/>
</dbReference>
<evidence type="ECO:0000313" key="1">
    <source>
        <dbReference type="EMBL" id="KIK33610.1"/>
    </source>
</evidence>